<gene>
    <name evidence="1" type="ORF">LCI18_013202</name>
</gene>
<accession>A0ACD3ZMU8</accession>
<protein>
    <submittedName>
        <fullName evidence="1">Uncharacterized protein</fullName>
    </submittedName>
</protein>
<proteinExistence type="predicted"/>
<sequence length="503" mass="57846">MVTYSVISTWVSERLAEKPDSSAIKLLGVATATTVLYCTLIIIYRLFFHPLAKYPGPFLAKITDWYLAYFVFQGRATKTRYEWQKKYGEIVRVSPNELQFGDLASVKEIYGQSSLMPAKDPTFYHPFSVTGHPNILSSCDRAEHSRIRRLLSYAFSYSNVLNFEQRLSEKINTFTQIIGKTERPTDIYHLIHHLFLDTISDLSFDRSFDCLRGNSVDEAMDAERTLMITSMKGLIPFIEWVPLDFIQTAVKARPRLISFATACVRDLHARIMDNKVNQSSLLERMMKTKDDGDVLSEGELVENAIIFLQAGAGTSHLTLVYFIWHLEKNPHVRERLVDEIRTAFPDTGVMPDYKTLDALPYLDKVWTEVLRLQAPLAVNIPRVSPGRTIAGKYIPKGVKVANLAYYTQHHPSVYPDPWKFDPDRWNDPTSQMKSMHRPFSLGPRNCIGMHVAKVQIYLAVGAIYQRYNVTVDPVITEEMMMEEDRGILFPHRQKFLVQFKNRQ</sequence>
<reference evidence="1" key="1">
    <citation type="submission" date="2021-11" db="EMBL/GenBank/DDBJ databases">
        <title>Fusarium solani-melongenae Genome sequencing and assembly.</title>
        <authorList>
            <person name="Xie S."/>
            <person name="Huang L."/>
            <person name="Zhang X."/>
        </authorList>
    </citation>
    <scope>NUCLEOTIDE SEQUENCE</scope>
    <source>
        <strain evidence="1">CRI 24-3</strain>
    </source>
</reference>
<dbReference type="Proteomes" id="UP000830768">
    <property type="component" value="Chromosome 11"/>
</dbReference>
<name>A0ACD3ZMU8_FUSSC</name>
<organism evidence="1 2">
    <name type="scientific">Fusarium solani subsp. cucurbitae</name>
    <name type="common">Neocosmosporum cucurbitae</name>
    <dbReference type="NCBI Taxonomy" id="2747967"/>
    <lineage>
        <taxon>Eukaryota</taxon>
        <taxon>Fungi</taxon>
        <taxon>Dikarya</taxon>
        <taxon>Ascomycota</taxon>
        <taxon>Pezizomycotina</taxon>
        <taxon>Sordariomycetes</taxon>
        <taxon>Hypocreomycetidae</taxon>
        <taxon>Hypocreales</taxon>
        <taxon>Nectriaceae</taxon>
        <taxon>Fusarium</taxon>
        <taxon>Fusarium solani species complex</taxon>
    </lineage>
</organism>
<keyword evidence="2" id="KW-1185">Reference proteome</keyword>
<evidence type="ECO:0000313" key="2">
    <source>
        <dbReference type="Proteomes" id="UP000830768"/>
    </source>
</evidence>
<dbReference type="EMBL" id="CP090039">
    <property type="protein sequence ID" value="UPL02268.1"/>
    <property type="molecule type" value="Genomic_DNA"/>
</dbReference>
<evidence type="ECO:0000313" key="1">
    <source>
        <dbReference type="EMBL" id="UPL02268.1"/>
    </source>
</evidence>